<organism evidence="1 2">
    <name type="scientific">Actinomycetospora lemnae</name>
    <dbReference type="NCBI Taxonomy" id="3019891"/>
    <lineage>
        <taxon>Bacteria</taxon>
        <taxon>Bacillati</taxon>
        <taxon>Actinomycetota</taxon>
        <taxon>Actinomycetes</taxon>
        <taxon>Pseudonocardiales</taxon>
        <taxon>Pseudonocardiaceae</taxon>
        <taxon>Actinomycetospora</taxon>
    </lineage>
</organism>
<name>A0ABT5SVW9_9PSEU</name>
<keyword evidence="1" id="KW-0489">Methyltransferase</keyword>
<reference evidence="1 2" key="1">
    <citation type="submission" date="2023-02" db="EMBL/GenBank/DDBJ databases">
        <title>Genome sequencing required for Actinomycetospora new species description.</title>
        <authorList>
            <person name="Saimee Y."/>
            <person name="Duangmal K."/>
        </authorList>
    </citation>
    <scope>NUCLEOTIDE SEQUENCE [LARGE SCALE GENOMIC DNA]</scope>
    <source>
        <strain evidence="1 2">DW7H6</strain>
    </source>
</reference>
<dbReference type="Proteomes" id="UP001300763">
    <property type="component" value="Unassembled WGS sequence"/>
</dbReference>
<dbReference type="Pfam" id="PF13489">
    <property type="entry name" value="Methyltransf_23"/>
    <property type="match status" value="1"/>
</dbReference>
<dbReference type="PANTHER" id="PTHR43861">
    <property type="entry name" value="TRANS-ACONITATE 2-METHYLTRANSFERASE-RELATED"/>
    <property type="match status" value="1"/>
</dbReference>
<comment type="caution">
    <text evidence="1">The sequence shown here is derived from an EMBL/GenBank/DDBJ whole genome shotgun (WGS) entry which is preliminary data.</text>
</comment>
<keyword evidence="2" id="KW-1185">Reference proteome</keyword>
<dbReference type="GO" id="GO:0008168">
    <property type="term" value="F:methyltransferase activity"/>
    <property type="evidence" value="ECO:0007669"/>
    <property type="project" value="UniProtKB-KW"/>
</dbReference>
<proteinExistence type="predicted"/>
<dbReference type="RefSeq" id="WP_274200671.1">
    <property type="nucleotide sequence ID" value="NZ_JAQZAO010000005.1"/>
</dbReference>
<dbReference type="CDD" id="cd02440">
    <property type="entry name" value="AdoMet_MTases"/>
    <property type="match status" value="1"/>
</dbReference>
<gene>
    <name evidence="1" type="ORF">PGB27_12380</name>
</gene>
<protein>
    <submittedName>
        <fullName evidence="1">Class I SAM-dependent methyltransferase</fullName>
    </submittedName>
</protein>
<evidence type="ECO:0000313" key="1">
    <source>
        <dbReference type="EMBL" id="MDD7966137.1"/>
    </source>
</evidence>
<evidence type="ECO:0000313" key="2">
    <source>
        <dbReference type="Proteomes" id="UP001300763"/>
    </source>
</evidence>
<keyword evidence="1" id="KW-0808">Transferase</keyword>
<dbReference type="GO" id="GO:0032259">
    <property type="term" value="P:methylation"/>
    <property type="evidence" value="ECO:0007669"/>
    <property type="project" value="UniProtKB-KW"/>
</dbReference>
<dbReference type="SUPFAM" id="SSF53335">
    <property type="entry name" value="S-adenosyl-L-methionine-dependent methyltransferases"/>
    <property type="match status" value="1"/>
</dbReference>
<dbReference type="InterPro" id="IPR029063">
    <property type="entry name" value="SAM-dependent_MTases_sf"/>
</dbReference>
<dbReference type="Gene3D" id="3.40.50.150">
    <property type="entry name" value="Vaccinia Virus protein VP39"/>
    <property type="match status" value="1"/>
</dbReference>
<dbReference type="EMBL" id="JAQZAO010000005">
    <property type="protein sequence ID" value="MDD7966137.1"/>
    <property type="molecule type" value="Genomic_DNA"/>
</dbReference>
<sequence>MRTAFGGRRGAFIVTAIRSATLPSNVLTAVGLHQSEQRLIADAAHYWADQTATTWENDSHWCGRSVIDEDMFRRIGSANTSLFDRLVTTVGHGKRLGRVLEWGVGGGANAVRFAPRADSFIALDVNPASTSEAARRVEGVCDTPVTEVVIDLADPESARQWVPDESLDLFVCLYVLELVPTPEYGMRLMHIARTMLRPGGLAFVQIKYETGSLSTRPFRRNYGRNSANMTTYSLDGFWNAVADVGLEPVAMVLVPENDLDRRYAYLLFRKELEPVDGTT</sequence>
<accession>A0ABT5SVW9</accession>